<dbReference type="InterPro" id="IPR029067">
    <property type="entry name" value="CDC48_domain_2-like_sf"/>
</dbReference>
<dbReference type="FunFam" id="1.10.8.60:FF:000105">
    <property type="entry name" value="PeRoXisome assembly factor"/>
    <property type="match status" value="1"/>
</dbReference>
<evidence type="ECO:0000256" key="11">
    <source>
        <dbReference type="ARBA" id="ARBA00023136"/>
    </source>
</evidence>
<evidence type="ECO:0000313" key="20">
    <source>
        <dbReference type="Proteomes" id="UP000193642"/>
    </source>
</evidence>
<keyword evidence="6" id="KW-0677">Repeat</keyword>
<dbReference type="Pfam" id="PF09262">
    <property type="entry name" value="PEX-1N"/>
    <property type="match status" value="1"/>
</dbReference>
<keyword evidence="4" id="KW-0963">Cytoplasm</keyword>
<evidence type="ECO:0000256" key="8">
    <source>
        <dbReference type="ARBA" id="ARBA00022801"/>
    </source>
</evidence>
<proteinExistence type="inferred from homology"/>
<dbReference type="GO" id="GO:0005829">
    <property type="term" value="C:cytosol"/>
    <property type="evidence" value="ECO:0007669"/>
    <property type="project" value="UniProtKB-SubCell"/>
</dbReference>
<accession>A0A1Y2BSL1</accession>
<dbReference type="InterPro" id="IPR003960">
    <property type="entry name" value="ATPase_AAA_CS"/>
</dbReference>
<evidence type="ECO:0000256" key="12">
    <source>
        <dbReference type="ARBA" id="ARBA00023140"/>
    </source>
</evidence>
<dbReference type="InterPro" id="IPR027417">
    <property type="entry name" value="P-loop_NTPase"/>
</dbReference>
<dbReference type="PANTHER" id="PTHR23077:SF12">
    <property type="entry name" value="PEROXISOMAL ATPASE PEX1"/>
    <property type="match status" value="1"/>
</dbReference>
<feature type="domain" description="AAA+ ATPase" evidence="18">
    <location>
        <begin position="487"/>
        <end position="690"/>
    </location>
</feature>
<evidence type="ECO:0000256" key="5">
    <source>
        <dbReference type="ARBA" id="ARBA00022593"/>
    </source>
</evidence>
<dbReference type="GO" id="GO:0016558">
    <property type="term" value="P:protein import into peroxisome matrix"/>
    <property type="evidence" value="ECO:0007669"/>
    <property type="project" value="TreeGrafter"/>
</dbReference>
<dbReference type="Gene3D" id="1.10.8.60">
    <property type="match status" value="2"/>
</dbReference>
<dbReference type="SUPFAM" id="SSF52540">
    <property type="entry name" value="P-loop containing nucleoside triphosphate hydrolases"/>
    <property type="match status" value="2"/>
</dbReference>
<dbReference type="CDD" id="cd19526">
    <property type="entry name" value="RecA-like_PEX1_r2"/>
    <property type="match status" value="1"/>
</dbReference>
<evidence type="ECO:0000256" key="6">
    <source>
        <dbReference type="ARBA" id="ARBA00022737"/>
    </source>
</evidence>
<keyword evidence="20" id="KW-1185">Reference proteome</keyword>
<keyword evidence="8" id="KW-0378">Hydrolase</keyword>
<comment type="similarity">
    <text evidence="2">Belongs to the AAA ATPase family.</text>
</comment>
<evidence type="ECO:0000256" key="17">
    <source>
        <dbReference type="ARBA" id="ARBA00064205"/>
    </source>
</evidence>
<dbReference type="SMART" id="SM00382">
    <property type="entry name" value="AAA"/>
    <property type="match status" value="2"/>
</dbReference>
<dbReference type="AlphaFoldDB" id="A0A1Y2BSL1"/>
<protein>
    <recommendedName>
        <fullName evidence="14">Peroxisomal ATPase PEX1</fullName>
    </recommendedName>
    <alternativeName>
        <fullName evidence="13">Peroxin-1</fullName>
    </alternativeName>
</protein>
<feature type="domain" description="AAA+ ATPase" evidence="18">
    <location>
        <begin position="762"/>
        <end position="898"/>
    </location>
</feature>
<organism evidence="19 20">
    <name type="scientific">Rhizoclosmatium globosum</name>
    <dbReference type="NCBI Taxonomy" id="329046"/>
    <lineage>
        <taxon>Eukaryota</taxon>
        <taxon>Fungi</taxon>
        <taxon>Fungi incertae sedis</taxon>
        <taxon>Chytridiomycota</taxon>
        <taxon>Chytridiomycota incertae sedis</taxon>
        <taxon>Chytridiomycetes</taxon>
        <taxon>Chytridiales</taxon>
        <taxon>Chytriomycetaceae</taxon>
        <taxon>Rhizoclosmatium</taxon>
    </lineage>
</organism>
<evidence type="ECO:0000256" key="16">
    <source>
        <dbReference type="ARBA" id="ARBA00048778"/>
    </source>
</evidence>
<evidence type="ECO:0000256" key="15">
    <source>
        <dbReference type="ARBA" id="ARBA00046271"/>
    </source>
</evidence>
<evidence type="ECO:0000256" key="9">
    <source>
        <dbReference type="ARBA" id="ARBA00022840"/>
    </source>
</evidence>
<dbReference type="Pfam" id="PF17862">
    <property type="entry name" value="AAA_lid_3"/>
    <property type="match status" value="1"/>
</dbReference>
<dbReference type="OrthoDB" id="2187at2759"/>
<evidence type="ECO:0000256" key="3">
    <source>
        <dbReference type="ARBA" id="ARBA00022448"/>
    </source>
</evidence>
<name>A0A1Y2BSL1_9FUNG</name>
<reference evidence="19 20" key="1">
    <citation type="submission" date="2016-07" db="EMBL/GenBank/DDBJ databases">
        <title>Pervasive Adenine N6-methylation of Active Genes in Fungi.</title>
        <authorList>
            <consortium name="DOE Joint Genome Institute"/>
            <person name="Mondo S.J."/>
            <person name="Dannebaum R.O."/>
            <person name="Kuo R.C."/>
            <person name="Labutti K."/>
            <person name="Haridas S."/>
            <person name="Kuo A."/>
            <person name="Salamov A."/>
            <person name="Ahrendt S.R."/>
            <person name="Lipzen A."/>
            <person name="Sullivan W."/>
            <person name="Andreopoulos W.B."/>
            <person name="Clum A."/>
            <person name="Lindquist E."/>
            <person name="Daum C."/>
            <person name="Ramamoorthy G.K."/>
            <person name="Gryganskyi A."/>
            <person name="Culley D."/>
            <person name="Magnuson J.K."/>
            <person name="James T.Y."/>
            <person name="O'Malley M.A."/>
            <person name="Stajich J.E."/>
            <person name="Spatafora J.W."/>
            <person name="Visel A."/>
            <person name="Grigoriev I.V."/>
        </authorList>
    </citation>
    <scope>NUCLEOTIDE SEQUENCE [LARGE SCALE GENOMIC DNA]</scope>
    <source>
        <strain evidence="19 20">JEL800</strain>
    </source>
</reference>
<keyword evidence="12" id="KW-0576">Peroxisome</keyword>
<dbReference type="Gene3D" id="3.10.330.10">
    <property type="match status" value="1"/>
</dbReference>
<keyword evidence="11" id="KW-0472">Membrane</keyword>
<evidence type="ECO:0000256" key="14">
    <source>
        <dbReference type="ARBA" id="ARBA00034532"/>
    </source>
</evidence>
<dbReference type="Gene3D" id="3.40.50.300">
    <property type="entry name" value="P-loop containing nucleotide triphosphate hydrolases"/>
    <property type="match status" value="2"/>
</dbReference>
<evidence type="ECO:0000256" key="10">
    <source>
        <dbReference type="ARBA" id="ARBA00022927"/>
    </source>
</evidence>
<comment type="subcellular location">
    <subcellularLocation>
        <location evidence="1">Cytoplasm</location>
        <location evidence="1">Cytosol</location>
    </subcellularLocation>
    <subcellularLocation>
        <location evidence="15">Peroxisome membrane</location>
    </subcellularLocation>
</comment>
<gene>
    <name evidence="19" type="ORF">BCR33DRAFT_769757</name>
</gene>
<dbReference type="EMBL" id="MCGO01000049">
    <property type="protein sequence ID" value="ORY37694.1"/>
    <property type="molecule type" value="Genomic_DNA"/>
</dbReference>
<dbReference type="Gene3D" id="2.40.40.20">
    <property type="match status" value="1"/>
</dbReference>
<dbReference type="GO" id="GO:0005778">
    <property type="term" value="C:peroxisomal membrane"/>
    <property type="evidence" value="ECO:0007669"/>
    <property type="project" value="UniProtKB-SubCell"/>
</dbReference>
<dbReference type="GO" id="GO:0005524">
    <property type="term" value="F:ATP binding"/>
    <property type="evidence" value="ECO:0007669"/>
    <property type="project" value="UniProtKB-KW"/>
</dbReference>
<evidence type="ECO:0000259" key="18">
    <source>
        <dbReference type="SMART" id="SM00382"/>
    </source>
</evidence>
<evidence type="ECO:0000256" key="2">
    <source>
        <dbReference type="ARBA" id="ARBA00006914"/>
    </source>
</evidence>
<dbReference type="Pfam" id="PF00004">
    <property type="entry name" value="AAA"/>
    <property type="match status" value="2"/>
</dbReference>
<evidence type="ECO:0000256" key="13">
    <source>
        <dbReference type="ARBA" id="ARBA00032509"/>
    </source>
</evidence>
<evidence type="ECO:0000256" key="4">
    <source>
        <dbReference type="ARBA" id="ARBA00022490"/>
    </source>
</evidence>
<evidence type="ECO:0000313" key="19">
    <source>
        <dbReference type="EMBL" id="ORY37694.1"/>
    </source>
</evidence>
<dbReference type="PROSITE" id="PS00674">
    <property type="entry name" value="AAA"/>
    <property type="match status" value="1"/>
</dbReference>
<comment type="catalytic activity">
    <reaction evidence="16">
        <text>ATP + H2O = ADP + phosphate + H(+)</text>
        <dbReference type="Rhea" id="RHEA:13065"/>
        <dbReference type="ChEBI" id="CHEBI:15377"/>
        <dbReference type="ChEBI" id="CHEBI:15378"/>
        <dbReference type="ChEBI" id="CHEBI:30616"/>
        <dbReference type="ChEBI" id="CHEBI:43474"/>
        <dbReference type="ChEBI" id="CHEBI:456216"/>
    </reaction>
    <physiologicalReaction direction="left-to-right" evidence="16">
        <dbReference type="Rhea" id="RHEA:13066"/>
    </physiologicalReaction>
</comment>
<keyword evidence="9" id="KW-0067">ATP-binding</keyword>
<evidence type="ECO:0000256" key="1">
    <source>
        <dbReference type="ARBA" id="ARBA00004514"/>
    </source>
</evidence>
<dbReference type="GO" id="GO:0016887">
    <property type="term" value="F:ATP hydrolysis activity"/>
    <property type="evidence" value="ECO:0007669"/>
    <property type="project" value="InterPro"/>
</dbReference>
<dbReference type="Proteomes" id="UP000193642">
    <property type="component" value="Unassembled WGS sequence"/>
</dbReference>
<dbReference type="FunFam" id="3.40.50.300:FF:000149">
    <property type="entry name" value="Nuclear valosin-containing protein-like"/>
    <property type="match status" value="1"/>
</dbReference>
<keyword evidence="10" id="KW-0653">Protein transport</keyword>
<keyword evidence="3" id="KW-0813">Transport</keyword>
<keyword evidence="7" id="KW-0547">Nucleotide-binding</keyword>
<dbReference type="InterPro" id="IPR003593">
    <property type="entry name" value="AAA+_ATPase"/>
</dbReference>
<comment type="caution">
    <text evidence="19">The sequence shown here is derived from an EMBL/GenBank/DDBJ whole genome shotgun (WGS) entry which is preliminary data.</text>
</comment>
<comment type="subunit">
    <text evidence="17">Interacts with PEX6; forming the PEX1-PEX6 AAA ATPase complex, which is composed of a heterohexamer formed by a trimer of PEX1-PEX6 dimers.</text>
</comment>
<dbReference type="SUPFAM" id="SSF54585">
    <property type="entry name" value="Cdc48 domain 2-like"/>
    <property type="match status" value="1"/>
</dbReference>
<dbReference type="InterPro" id="IPR003959">
    <property type="entry name" value="ATPase_AAA_core"/>
</dbReference>
<dbReference type="PANTHER" id="PTHR23077">
    <property type="entry name" value="AAA-FAMILY ATPASE"/>
    <property type="match status" value="1"/>
</dbReference>
<evidence type="ECO:0000256" key="7">
    <source>
        <dbReference type="ARBA" id="ARBA00022741"/>
    </source>
</evidence>
<keyword evidence="5" id="KW-0962">Peroxisome biogenesis</keyword>
<dbReference type="InterPro" id="IPR041569">
    <property type="entry name" value="AAA_lid_3"/>
</dbReference>
<dbReference type="InterPro" id="IPR015342">
    <property type="entry name" value="PEX1-N_C-lobe"/>
</dbReference>
<dbReference type="InterPro" id="IPR050168">
    <property type="entry name" value="AAA_ATPase_domain"/>
</dbReference>
<sequence>MGSTHNPLVQVTISLRPLQSQHINVPLSVLGSNAASLEKTPSRAVFRVTRKKQSFYFSWSGGVSSAGRTIEVDSAVAAALGLNDGDRAAIELLPNVQVAASVNVEPLSPDDWEIIELNAELLETEFLRQCRVVSVGQILLVWARKQTVVRLRVVSMAPEAPVLRLDNDCEIIIAPITRAAATAAPAEPSEEVATTDKLHKRGISARVIRLEDITTPSSAIQSQNEPTLFLGVPSSSDTPYKPCKSSLKQLYGYSINSQKYVRIVPWNQIPSSDASAPDSSSTFGRGKFNVAIIETDRIPADSVAISKWMRDSIGLQPYQRIRLMIPTNPPTPTPKLVLRKHSAQQSTSSLHLNSTDNESVQDLPSLFRDFLDSKMPKSKSGHLTLSSNTPICIDSDTIVTIQILPHTVEQLDTVRNDTWATIHESELSNLEIVQVVTPEVEPVSTRRFEDDVCPLMGGVEKETRVLEKLVRSRMEMQTLRRAVGGASLGGVLVHGNQGLGKTTFVQRVLYSLGRDISTLAYSQVVSCAALKDKKSGQIKDSLSRAFASALFQAPSVLVLDDLDLIAPANAENADALGSRQIAEHLIPLIRKYCIHGPPGAVTVVATAIDKQSIHPRFLSSHTLADFVHITAPNRNQRADILKVLLAKESGEITESIDTSSIATLTEGYRPTDLETLVSRASHAAAIRRIKSTDAATNITYKDIESALSGYTPPLLKGLKPATSTALGWSSIGGLHEPKKMLIETLEWPTRYAPVFASCPLRLRSGILLYGYPGCGKTILAAAVAKECGLNFISVKGPEILNKYIGESEKSVRDLFDRAQSAKPCILFFDEFDSIAPRRGNDNTGVTDRVVNQLLTQMDGAEGLDGVYVLAATSRPDLIDPALLRPGRLDKSVCCGMPDLDERIEILEAVSQTVTLSSGVNLRAVAEQCVDFTGADLQGLVYSAQLEAIHEQIDEPLEEKSAVTKAGTVTEFKVVQPVKAGAGEMVGAERTRLRHRIETIHENIASPLHSAGKSNAKATKTSTIIVEQYHFEAALKTSRASLTPQEKQRFDRVFSEFSGADEETVAKEIVKRMGKKSTMA</sequence>
<dbReference type="STRING" id="329046.A0A1Y2BSL1"/>